<proteinExistence type="predicted"/>
<keyword evidence="3" id="KW-1185">Reference proteome</keyword>
<organism evidence="2 3">
    <name type="scientific">Pyrocoelia pectoralis</name>
    <dbReference type="NCBI Taxonomy" id="417401"/>
    <lineage>
        <taxon>Eukaryota</taxon>
        <taxon>Metazoa</taxon>
        <taxon>Ecdysozoa</taxon>
        <taxon>Arthropoda</taxon>
        <taxon>Hexapoda</taxon>
        <taxon>Insecta</taxon>
        <taxon>Pterygota</taxon>
        <taxon>Neoptera</taxon>
        <taxon>Endopterygota</taxon>
        <taxon>Coleoptera</taxon>
        <taxon>Polyphaga</taxon>
        <taxon>Elateriformia</taxon>
        <taxon>Elateroidea</taxon>
        <taxon>Lampyridae</taxon>
        <taxon>Lampyrinae</taxon>
        <taxon>Pyrocoelia</taxon>
    </lineage>
</organism>
<dbReference type="Pfam" id="PF13976">
    <property type="entry name" value="gag_pre-integrs"/>
    <property type="match status" value="1"/>
</dbReference>
<protein>
    <recommendedName>
        <fullName evidence="1">GAG-pre-integrase domain-containing protein</fullName>
    </recommendedName>
</protein>
<dbReference type="Proteomes" id="UP001329430">
    <property type="component" value="Chromosome 10"/>
</dbReference>
<dbReference type="EMBL" id="JAVRBK010000010">
    <property type="protein sequence ID" value="KAK5638228.1"/>
    <property type="molecule type" value="Genomic_DNA"/>
</dbReference>
<dbReference type="InterPro" id="IPR025724">
    <property type="entry name" value="GAG-pre-integrase_dom"/>
</dbReference>
<accession>A0AAN7ZG40</accession>
<gene>
    <name evidence="2" type="ORF">RI129_012523</name>
</gene>
<name>A0AAN7ZG40_9COLE</name>
<sequence>MNFKQVNVTNYGLSAVSIKLWHERLAHQNVRLKYVRDVLKRNNIKFIDDWNDYVCEGCIYGKQ</sequence>
<comment type="caution">
    <text evidence="2">The sequence shown here is derived from an EMBL/GenBank/DDBJ whole genome shotgun (WGS) entry which is preliminary data.</text>
</comment>
<reference evidence="2 3" key="1">
    <citation type="journal article" date="2024" name="Insects">
        <title>An Improved Chromosome-Level Genome Assembly of the Firefly Pyrocoelia pectoralis.</title>
        <authorList>
            <person name="Fu X."/>
            <person name="Meyer-Rochow V.B."/>
            <person name="Ballantyne L."/>
            <person name="Zhu X."/>
        </authorList>
    </citation>
    <scope>NUCLEOTIDE SEQUENCE [LARGE SCALE GENOMIC DNA]</scope>
    <source>
        <strain evidence="2">XCY_ONT2</strain>
    </source>
</reference>
<evidence type="ECO:0000313" key="3">
    <source>
        <dbReference type="Proteomes" id="UP001329430"/>
    </source>
</evidence>
<dbReference type="AlphaFoldDB" id="A0AAN7ZG40"/>
<evidence type="ECO:0000259" key="1">
    <source>
        <dbReference type="Pfam" id="PF13976"/>
    </source>
</evidence>
<feature type="domain" description="GAG-pre-integrase" evidence="1">
    <location>
        <begin position="14"/>
        <end position="63"/>
    </location>
</feature>
<evidence type="ECO:0000313" key="2">
    <source>
        <dbReference type="EMBL" id="KAK5638228.1"/>
    </source>
</evidence>